<dbReference type="InterPro" id="IPR014820">
    <property type="entry name" value="PriCT_1"/>
</dbReference>
<feature type="domain" description="Primase C-terminal 1" evidence="1">
    <location>
        <begin position="198"/>
        <end position="263"/>
    </location>
</feature>
<dbReference type="PATRIC" id="fig|1217988.3.peg.2739"/>
<dbReference type="InterPro" id="IPR004322">
    <property type="entry name" value="Plasmid_replicase_bac"/>
</dbReference>
<organism evidence="2 3">
    <name type="scientific">Acinetobacter schindleri CIP 107287</name>
    <dbReference type="NCBI Taxonomy" id="1217988"/>
    <lineage>
        <taxon>Bacteria</taxon>
        <taxon>Pseudomonadati</taxon>
        <taxon>Pseudomonadota</taxon>
        <taxon>Gammaproteobacteria</taxon>
        <taxon>Moraxellales</taxon>
        <taxon>Moraxellaceae</taxon>
        <taxon>Acinetobacter</taxon>
    </lineage>
</organism>
<dbReference type="RefSeq" id="WP_004895614.1">
    <property type="nucleotide sequence ID" value="NZ_KB849578.1"/>
</dbReference>
<proteinExistence type="predicted"/>
<name>N9AHY0_9GAMM</name>
<dbReference type="Gene3D" id="1.10.340.50">
    <property type="match status" value="1"/>
</dbReference>
<sequence length="425" mass="49217">MFGMTALNNQQQNNESLNTVLKRFYENLPSKPYCTNGFELEGLKINRKIEAVKKPYIQYNHPMWKKYIIVDIDLPGAVVEWLYEKSHLPAPNIIIENKDNGRAHFIYELMDAVSFTEKSSIKAQQYYSAVERALTRELEGDERYTGLIGKNPLSNQWRVSSFKTEPYHLKDLASKLELNPVNVRSLEKAQNDDDVICGRNDEVFHSVRRLAYKDVREFRNSGRVFTHWFNHVLSLVKEKNSNFINPLDYKECCHIAKSISNYTFKHDQKCYEQFVERQRAKGSNGGKKKSAKYEAVRIAAKKLFRMGVKLLDIAEKLKISYRTVLRYTKGLAKLKLLDFNEINKSRTHALAKKSMERSGMHKSSERSEGIKMLCDTSQNQVLAPSRACPAFLGIFLKNPKGMKLKILNIDKREDSEVSFYYCGFS</sequence>
<comment type="caution">
    <text evidence="2">The sequence shown here is derived from an EMBL/GenBank/DDBJ whole genome shotgun (WGS) entry which is preliminary data.</text>
</comment>
<evidence type="ECO:0000313" key="2">
    <source>
        <dbReference type="EMBL" id="ENV43300.1"/>
    </source>
</evidence>
<evidence type="ECO:0000259" key="1">
    <source>
        <dbReference type="Pfam" id="PF08708"/>
    </source>
</evidence>
<dbReference type="Pfam" id="PF03090">
    <property type="entry name" value="Replicase"/>
    <property type="match status" value="1"/>
</dbReference>
<dbReference type="AlphaFoldDB" id="N9AHY0"/>
<dbReference type="EMBL" id="APPQ01000031">
    <property type="protein sequence ID" value="ENV43300.1"/>
    <property type="molecule type" value="Genomic_DNA"/>
</dbReference>
<dbReference type="HOGENOM" id="CLU_045112_1_1_6"/>
<evidence type="ECO:0000313" key="3">
    <source>
        <dbReference type="Proteomes" id="UP000018440"/>
    </source>
</evidence>
<gene>
    <name evidence="2" type="ORF">F955_02847</name>
</gene>
<dbReference type="Proteomes" id="UP000018440">
    <property type="component" value="Unassembled WGS sequence"/>
</dbReference>
<protein>
    <recommendedName>
        <fullName evidence="1">Primase C-terminal 1 domain-containing protein</fullName>
    </recommendedName>
</protein>
<dbReference type="Pfam" id="PF08708">
    <property type="entry name" value="PriCT_1"/>
    <property type="match status" value="1"/>
</dbReference>
<accession>N9AHY0</accession>
<reference evidence="2 3" key="1">
    <citation type="submission" date="2013-02" db="EMBL/GenBank/DDBJ databases">
        <title>The Genome Sequence of Acinetobacter schindleri CIP 107287.</title>
        <authorList>
            <consortium name="The Broad Institute Genome Sequencing Platform"/>
            <consortium name="The Broad Institute Genome Sequencing Center for Infectious Disease"/>
            <person name="Cerqueira G."/>
            <person name="Feldgarden M."/>
            <person name="Courvalin P."/>
            <person name="Perichon B."/>
            <person name="Grillot-Courvalin C."/>
            <person name="Clermont D."/>
            <person name="Rocha E."/>
            <person name="Yoon E.-J."/>
            <person name="Nemec A."/>
            <person name="Walker B."/>
            <person name="Young S.K."/>
            <person name="Zeng Q."/>
            <person name="Gargeya S."/>
            <person name="Fitzgerald M."/>
            <person name="Haas B."/>
            <person name="Abouelleil A."/>
            <person name="Alvarado L."/>
            <person name="Arachchi H.M."/>
            <person name="Berlin A.M."/>
            <person name="Chapman S.B."/>
            <person name="Dewar J."/>
            <person name="Goldberg J."/>
            <person name="Griggs A."/>
            <person name="Gujja S."/>
            <person name="Hansen M."/>
            <person name="Howarth C."/>
            <person name="Imamovic A."/>
            <person name="Larimer J."/>
            <person name="McCowan C."/>
            <person name="Murphy C."/>
            <person name="Neiman D."/>
            <person name="Pearson M."/>
            <person name="Priest M."/>
            <person name="Roberts A."/>
            <person name="Saif S."/>
            <person name="Shea T."/>
            <person name="Sisk P."/>
            <person name="Sykes S."/>
            <person name="Wortman J."/>
            <person name="Nusbaum C."/>
            <person name="Birren B."/>
        </authorList>
    </citation>
    <scope>NUCLEOTIDE SEQUENCE [LARGE SCALE GENOMIC DNA]</scope>
    <source>
        <strain evidence="2 3">CIP 107287</strain>
    </source>
</reference>